<protein>
    <recommendedName>
        <fullName evidence="7">Alpha-2-macroglobulin</fullName>
    </recommendedName>
</protein>
<evidence type="ECO:0000256" key="2">
    <source>
        <dbReference type="ARBA" id="ARBA00022729"/>
    </source>
</evidence>
<evidence type="ECO:0000259" key="4">
    <source>
        <dbReference type="SMART" id="SM01360"/>
    </source>
</evidence>
<dbReference type="EMBL" id="QGEG01000001">
    <property type="protein sequence ID" value="PWL40427.1"/>
    <property type="molecule type" value="Genomic_DNA"/>
</dbReference>
<feature type="domain" description="Alpha-2-macroglobulin bait region" evidence="3">
    <location>
        <begin position="997"/>
        <end position="1139"/>
    </location>
</feature>
<proteinExistence type="inferred from homology"/>
<dbReference type="InterPro" id="IPR002890">
    <property type="entry name" value="MG2"/>
</dbReference>
<dbReference type="Pfam" id="PF11974">
    <property type="entry name" value="bMG3"/>
    <property type="match status" value="1"/>
</dbReference>
<feature type="domain" description="Alpha-2-macroglobulin" evidence="4">
    <location>
        <begin position="1204"/>
        <end position="1292"/>
    </location>
</feature>
<dbReference type="Pfam" id="PF00207">
    <property type="entry name" value="A2M"/>
    <property type="match status" value="1"/>
</dbReference>
<dbReference type="SMART" id="SM01419">
    <property type="entry name" value="Thiol-ester_cl"/>
    <property type="match status" value="1"/>
</dbReference>
<dbReference type="SMART" id="SM01359">
    <property type="entry name" value="A2M_N_2"/>
    <property type="match status" value="1"/>
</dbReference>
<dbReference type="RefSeq" id="WP_109661238.1">
    <property type="nucleotide sequence ID" value="NZ_QGEG01000001.1"/>
</dbReference>
<keyword evidence="2" id="KW-0732">Signal</keyword>
<accession>A0A316L1N3</accession>
<dbReference type="InterPro" id="IPR008930">
    <property type="entry name" value="Terpenoid_cyclase/PrenylTrfase"/>
</dbReference>
<dbReference type="Pfam" id="PF17973">
    <property type="entry name" value="bMG10"/>
    <property type="match status" value="1"/>
</dbReference>
<dbReference type="Pfam" id="PF01835">
    <property type="entry name" value="MG2"/>
    <property type="match status" value="1"/>
</dbReference>
<dbReference type="Pfam" id="PF17962">
    <property type="entry name" value="bMG6"/>
    <property type="match status" value="1"/>
</dbReference>
<dbReference type="PROSITE" id="PS51257">
    <property type="entry name" value="PROKAR_LIPOPROTEIN"/>
    <property type="match status" value="1"/>
</dbReference>
<name>A0A316L1N3_9FLAO</name>
<dbReference type="SUPFAM" id="SSF48239">
    <property type="entry name" value="Terpenoid cyclases/Protein prenyltransferases"/>
    <property type="match status" value="1"/>
</dbReference>
<dbReference type="PANTHER" id="PTHR40094:SF1">
    <property type="entry name" value="UBIQUITIN DOMAIN-CONTAINING PROTEIN"/>
    <property type="match status" value="1"/>
</dbReference>
<dbReference type="Gene3D" id="1.50.10.20">
    <property type="match status" value="1"/>
</dbReference>
<comment type="similarity">
    <text evidence="1">Belongs to the protease inhibitor I39 (alpha-2-macroglobulin) family. Bacterial alpha-2-macroglobulin subfamily.</text>
</comment>
<dbReference type="InterPro" id="IPR041246">
    <property type="entry name" value="Bact_MG10"/>
</dbReference>
<evidence type="ECO:0008006" key="7">
    <source>
        <dbReference type="Google" id="ProtNLM"/>
    </source>
</evidence>
<reference evidence="5 6" key="1">
    <citation type="submission" date="2018-05" db="EMBL/GenBank/DDBJ databases">
        <title>Complete genome sequence of Flagellimonas aquimarina ECD12 isolated from seaweed Ecklonia cava.</title>
        <authorList>
            <person name="Choi S."/>
            <person name="Seong C."/>
        </authorList>
    </citation>
    <scope>NUCLEOTIDE SEQUENCE [LARGE SCALE GENOMIC DNA]</scope>
    <source>
        <strain evidence="5 6">ECD12</strain>
    </source>
</reference>
<dbReference type="InterPro" id="IPR011625">
    <property type="entry name" value="A2M_N_BRD"/>
</dbReference>
<dbReference type="InterPro" id="IPR041203">
    <property type="entry name" value="Bact_A2M_MG5"/>
</dbReference>
<dbReference type="Pfam" id="PF07703">
    <property type="entry name" value="A2M_BRD"/>
    <property type="match status" value="1"/>
</dbReference>
<evidence type="ECO:0000256" key="1">
    <source>
        <dbReference type="ARBA" id="ARBA00010556"/>
    </source>
</evidence>
<comment type="caution">
    <text evidence="5">The sequence shown here is derived from an EMBL/GenBank/DDBJ whole genome shotgun (WGS) entry which is preliminary data.</text>
</comment>
<dbReference type="Gene3D" id="2.60.40.1930">
    <property type="match status" value="1"/>
</dbReference>
<dbReference type="InterPro" id="IPR051802">
    <property type="entry name" value="YfhM-like"/>
</dbReference>
<dbReference type="GO" id="GO:0004866">
    <property type="term" value="F:endopeptidase inhibitor activity"/>
    <property type="evidence" value="ECO:0007669"/>
    <property type="project" value="InterPro"/>
</dbReference>
<dbReference type="Proteomes" id="UP000245762">
    <property type="component" value="Unassembled WGS sequence"/>
</dbReference>
<evidence type="ECO:0000259" key="3">
    <source>
        <dbReference type="SMART" id="SM01359"/>
    </source>
</evidence>
<gene>
    <name evidence="5" type="ORF">DKG77_06340</name>
</gene>
<evidence type="ECO:0000313" key="5">
    <source>
        <dbReference type="EMBL" id="PWL40427.1"/>
    </source>
</evidence>
<dbReference type="InterPro" id="IPR001599">
    <property type="entry name" value="Macroglobln_a2"/>
</dbReference>
<dbReference type="InterPro" id="IPR021868">
    <property type="entry name" value="Alpha_2_Macroglob_MG3"/>
</dbReference>
<dbReference type="Pfam" id="PF17972">
    <property type="entry name" value="bMG5"/>
    <property type="match status" value="1"/>
</dbReference>
<dbReference type="CDD" id="cd02891">
    <property type="entry name" value="A2M_like"/>
    <property type="match status" value="1"/>
</dbReference>
<evidence type="ECO:0000313" key="6">
    <source>
        <dbReference type="Proteomes" id="UP000245762"/>
    </source>
</evidence>
<keyword evidence="6" id="KW-1185">Reference proteome</keyword>
<dbReference type="InterPro" id="IPR047565">
    <property type="entry name" value="Alpha-macroglob_thiol-ester_cl"/>
</dbReference>
<sequence>MSRFVRVLLISIFILFVSCKKKQGSTDTDNLFKFKDYISYHTNGNQSISTPITIVLAQQLGQFELAQELPSEYLKITPKVEGKLAIENGRELTFHPSEYLKPNTEYVVDLSLGRLFENIERDFKNYTFSFKTITPNFKINLGNLQSYSKNWQYVTGTLEASDILNAKKINSILSVLQSDKKISVKWDNISEDARYFTFKIDSIPRKTNDSELTISWDGKDLGIDNRDSEKYTIPGLNKFIVIDTKTSTAPNAALTLNFSDPLKQNQNLNGLVTIEGAQSLRYEINGNILKVYPSNRIMGQVRVNAFEGIKSEYGYTLKKSFSELVSFEQLKPNVRLISKGTILPNATSTPIYFETVNLSAVEVRVIQVFEKNMLQYLQNNNLTQQYNSDLRPVGRRIAYKVIPLIETKDDDMSFWKAHALDLSELIKVNPGSLYRIEFSFKKEHTSYECTDTINSDDQIESYASNNFDSQDLSEEALEERYWDNEIYYWRNYNYNWEEQDNPCHQAYYNPDRVATTNLLGSDLGLIVKKGNNRSYHFATTNLLTTKPEANTSIKLYNFQQQQLAELTTDASGFGIYDGEATVAFAVAKNSGNFAYAKLADGNALSLSKFDVSGQELQSGLQGFIYTERGVHRPGDTVHLTFVLDDKANPLPAGHPVTIEVSDARGKLVQRNVLKDGSIPVTDGLYAKKEGDFYYFPIPTKATSPTGTWYAKIIVGGAQFNKSLKIATVKPNRLKVDFAFEDDVLKANKNNKGKAMVQWLHGAPARNLKIDINAKLQQASNAFPNHKGFIFQDPVRTFNETELQFISSKLDGEGFLNIDRKINANGNAPGMLQATFTTKVFEGGGDFSIDVFSKKLAPFTHFVGLRSPKAKQYGSFLTDEDTTFDVISVNADGNAAGNRKLKVKVYKIEWRWWWNRGYDNLSRYENATIHRPFKELSVTTGADGKANFKVNVPDDDGGRFLIRVIDEASGHATGRTAYFYKNWWRRPASNDTESSKILIFSSDKEKYTLGDQAIVTFPSDLGGRALLSIENGSEVLLQQWIETSAKETKATIPITADMAPNAYINISLLQPHGQIANDLPIRLYGVVPLLVENPSTFLKPELKMPEVLEPEKPFKVTVSEANKKPITYSLAIVDEGLLDLTRFKTPDIHSSFYARQALGVKTFDIFDDVMGAYSISVDNIYEIGGGGIGEGAKNRKAQRFKPVVTYLGPFTLKGGEKASHTINMPNYVGSVRTMVVAGDKNSAYGSTEKATPVRKPLMVLTSIPRKLSPGEKVTVPVTVFAMEKKVKNVKVSIDAGKALEPIGPTSKNITFNTVGEQIVNFDFKVNPTKSFQTIKVTASGNGERASHDTEIDVENPNPITTKSTLYTISENELETISFETFGTSGTNSAFVEFSTLPPMDFSKRMEYLLRYPHGCVEQTTSAAFPQLFLAEVLDITFDKKKEIQKNIKAAIRRLNDFQVPNGGLSYWSGYGRADDWGTSYAGHFMLEAKQKGYQLPLTFLSNWLRYQKNTARQWSNQSTSYNNDIAQAYRLYTLALAQQPELAAMNRLRESINLSNEAKWRLAAAYALVGKKEVAIELAQTANIDFRPNSYNYRTYGSVFRNRAMALETMVILGDSQQRELAISLAKNLSSQRWYSTQETAFALLSMAKMVARNGGKSIDLMYTSNGKEVVVKTDRAIAQRSITISSTTGEIQVKNNQGNTIYATLTQSGKLPVGQELSQQQNLNLTVKYLDAVGNSIDVSELRQGTELQAQLTVFNTTNDYYDNLALTQIVPSGWEIVNTSYAGGSEQNSSKADYIDTRDDRTNFYFDLGAKKTKTFTVKLNASFLGYYYLPGSQVEAMYDNTSYARNKGKWIKVSR</sequence>
<organism evidence="5 6">
    <name type="scientific">Flagellimonas aquimarina</name>
    <dbReference type="NCBI Taxonomy" id="2201895"/>
    <lineage>
        <taxon>Bacteria</taxon>
        <taxon>Pseudomonadati</taxon>
        <taxon>Bacteroidota</taxon>
        <taxon>Flavobacteriia</taxon>
        <taxon>Flavobacteriales</taxon>
        <taxon>Flavobacteriaceae</taxon>
        <taxon>Flagellimonas</taxon>
    </lineage>
</organism>
<dbReference type="PANTHER" id="PTHR40094">
    <property type="entry name" value="ALPHA-2-MACROGLOBULIN HOMOLOG"/>
    <property type="match status" value="1"/>
</dbReference>
<dbReference type="InterPro" id="IPR041462">
    <property type="entry name" value="Bact_A2M_MG6"/>
</dbReference>
<dbReference type="OrthoDB" id="9767116at2"/>
<dbReference type="SMART" id="SM01360">
    <property type="entry name" value="A2M"/>
    <property type="match status" value="1"/>
</dbReference>